<evidence type="ECO:0000259" key="15">
    <source>
        <dbReference type="PROSITE" id="PS51194"/>
    </source>
</evidence>
<evidence type="ECO:0000256" key="12">
    <source>
        <dbReference type="PROSITE-ProRule" id="PRU00800"/>
    </source>
</evidence>
<evidence type="ECO:0000313" key="17">
    <source>
        <dbReference type="Ensembl" id="ENSEASP00005046772.1"/>
    </source>
</evidence>
<evidence type="ECO:0000256" key="10">
    <source>
        <dbReference type="ARBA" id="ARBA00060224"/>
    </source>
</evidence>
<accession>A0A9L0J9T0</accession>
<feature type="region of interest" description="Disordered" evidence="13">
    <location>
        <begin position="1"/>
        <end position="194"/>
    </location>
</feature>
<dbReference type="FunFam" id="3.40.50.10810:FF:000026">
    <property type="entry name" value="SWI/SNF related, matrix associated, actin dependent regulator of chromatin, subfamily a-like 1"/>
    <property type="match status" value="1"/>
</dbReference>
<evidence type="ECO:0000256" key="6">
    <source>
        <dbReference type="ARBA" id="ARBA00023242"/>
    </source>
</evidence>
<dbReference type="GO" id="GO:0016787">
    <property type="term" value="F:hydrolase activity"/>
    <property type="evidence" value="ECO:0007669"/>
    <property type="project" value="UniProtKB-KW"/>
</dbReference>
<keyword evidence="3" id="KW-0677">Repeat</keyword>
<comment type="subunit">
    <text evidence="11">Interacts with RPA2; the interaction is direct and mediates the recruitment by the RPA complex of SMARCAL1 to sites of DNA damage.</text>
</comment>
<sequence length="878" mass="97337">MSLPLTEEQRKKIEENRQKALARRAEKLLAEQHQRAGVGSSFAAQPAQSKQSSSQNVPRDPSKPGSHGVIFKQQNPSTSSNGDRRPYNSHSCHPSTPEQAKGTWKRQEEMPTACPSHSPPSQTTLTGISPPLAQSPPQVPSQQLLGCELGQGPPQASQETKWTPFANTTPKPLAKARSFQKTPAPFSGQPPRDPELGANMMSPSTLRQHIPDIPCGSGSMAPGTEGGLPQKLGASLHKAVSSQNGVCVRNGDRFQVKIGYNAELIAVFKSLPSRSYDPATKTWNFSMTDYSTLNVQTKKWNFLLEEHSKLIERVRCLPQVRLDPLPTTLLLAFASQLEQTSLRPAADIPEADLSGVDPKLVSNLLPFQRAGVNFAVAKGGRLLLADDMGLGKTIQAICVAAFYRKEWPLLVVVPSSVRFTWEQAFLQWLPSLSPDHINVVVTGKDHLTAGLVNIVSFDLLSKLEKQLKQLKSPFKVVIIDESHFLKNSKTARCRAATPLLKVANRVILLSGTPAMSRPAELYTQILAVKPTFFPQFHAFGLRYCDAKRMPWGWDYSGSSNLGELKLLLEEAVMLRRLKSDVLSQLPAKQRKMVVVAPGRINAKARASLDAAAKEMTTKNKTKQQQKEALILFFNRTAEAKIPCVIEYILDLLESGREKFLVFAHHKVVLDAITKELERKHVQHIRIDGATSSADREALCQQFQLSERHAVAVLSITAANMGLTFSSADLVVFAELFWNPGVLIQAEDRVHRIGQSRSVGIHYLVARGTADDYLWPLIQEKIKILSEAGLSETKFSEMTEATDYLYKDPKQQKIYDLFQKSFEEDGSDMELLEAVESFDPGSGSQDTEDTLDESTLTGSPLKKRRFEFFDNWDSFTSPL</sequence>
<evidence type="ECO:0000259" key="16">
    <source>
        <dbReference type="PROSITE" id="PS51467"/>
    </source>
</evidence>
<evidence type="ECO:0000256" key="9">
    <source>
        <dbReference type="ARBA" id="ARBA00048778"/>
    </source>
</evidence>
<dbReference type="CDD" id="cd18010">
    <property type="entry name" value="DEXHc_HARP_SMARCAL1"/>
    <property type="match status" value="1"/>
</dbReference>
<feature type="compositionally biased region" description="Polar residues" evidence="13">
    <location>
        <begin position="72"/>
        <end position="81"/>
    </location>
</feature>
<dbReference type="Proteomes" id="UP000694387">
    <property type="component" value="Chromosome 19"/>
</dbReference>
<dbReference type="SMART" id="SM00487">
    <property type="entry name" value="DEXDc"/>
    <property type="match status" value="1"/>
</dbReference>
<comment type="subcellular location">
    <subcellularLocation>
        <location evidence="1">Nucleus</location>
    </subcellularLocation>
</comment>
<evidence type="ECO:0000313" key="18">
    <source>
        <dbReference type="Proteomes" id="UP000694387"/>
    </source>
</evidence>
<evidence type="ECO:0000259" key="14">
    <source>
        <dbReference type="PROSITE" id="PS51192"/>
    </source>
</evidence>
<dbReference type="InterPro" id="IPR027417">
    <property type="entry name" value="P-loop_NTPase"/>
</dbReference>
<dbReference type="PROSITE" id="PS51467">
    <property type="entry name" value="HARP"/>
    <property type="match status" value="1"/>
</dbReference>
<dbReference type="InterPro" id="IPR049730">
    <property type="entry name" value="SNF2/RAD54-like_C"/>
</dbReference>
<dbReference type="Gene3D" id="3.40.50.10810">
    <property type="entry name" value="Tandem AAA-ATPase domain"/>
    <property type="match status" value="1"/>
</dbReference>
<evidence type="ECO:0000256" key="7">
    <source>
        <dbReference type="ARBA" id="ARBA00029621"/>
    </source>
</evidence>
<feature type="compositionally biased region" description="Low complexity" evidence="13">
    <location>
        <begin position="40"/>
        <end position="55"/>
    </location>
</feature>
<reference evidence="17" key="2">
    <citation type="submission" date="2025-08" db="UniProtKB">
        <authorList>
            <consortium name="Ensembl"/>
        </authorList>
    </citation>
    <scope>IDENTIFICATION</scope>
</reference>
<feature type="compositionally biased region" description="Polar residues" evidence="13">
    <location>
        <begin position="154"/>
        <end position="170"/>
    </location>
</feature>
<dbReference type="AlphaFoldDB" id="A0A9L0J9T0"/>
<dbReference type="GO" id="GO:0031297">
    <property type="term" value="P:replication fork processing"/>
    <property type="evidence" value="ECO:0007669"/>
    <property type="project" value="TreeGrafter"/>
</dbReference>
<proteinExistence type="inferred from homology"/>
<dbReference type="Pfam" id="PF07443">
    <property type="entry name" value="HARP"/>
    <property type="match status" value="2"/>
</dbReference>
<evidence type="ECO:0000256" key="5">
    <source>
        <dbReference type="ARBA" id="ARBA00023054"/>
    </source>
</evidence>
<dbReference type="FunFam" id="3.40.50.300:FF:001036">
    <property type="entry name" value="SWI/SNF related, matrix associated, actin dependent regulator of chromatin, subfamily a like 1"/>
    <property type="match status" value="1"/>
</dbReference>
<reference evidence="17" key="3">
    <citation type="submission" date="2025-09" db="UniProtKB">
        <authorList>
            <consortium name="Ensembl"/>
        </authorList>
    </citation>
    <scope>IDENTIFICATION</scope>
</reference>
<dbReference type="Ensembl" id="ENSEAST00005067951.1">
    <property type="protein sequence ID" value="ENSEASP00005046772.1"/>
    <property type="gene ID" value="ENSEASG00005012579.2"/>
</dbReference>
<keyword evidence="18" id="KW-1185">Reference proteome</keyword>
<feature type="domain" description="Helicase C-terminal" evidence="15">
    <location>
        <begin position="647"/>
        <end position="800"/>
    </location>
</feature>
<dbReference type="Pfam" id="PF00271">
    <property type="entry name" value="Helicase_C"/>
    <property type="match status" value="1"/>
</dbReference>
<feature type="compositionally biased region" description="Polar residues" evidence="13">
    <location>
        <begin position="88"/>
        <end position="98"/>
    </location>
</feature>
<dbReference type="InterPro" id="IPR001650">
    <property type="entry name" value="Helicase_C-like"/>
</dbReference>
<dbReference type="GO" id="GO:0043596">
    <property type="term" value="C:nuclear replication fork"/>
    <property type="evidence" value="ECO:0007669"/>
    <property type="project" value="TreeGrafter"/>
</dbReference>
<comment type="catalytic activity">
    <reaction evidence="9">
        <text>ATP + H2O = ADP + phosphate + H(+)</text>
        <dbReference type="Rhea" id="RHEA:13065"/>
        <dbReference type="ChEBI" id="CHEBI:15377"/>
        <dbReference type="ChEBI" id="CHEBI:15378"/>
        <dbReference type="ChEBI" id="CHEBI:30616"/>
        <dbReference type="ChEBI" id="CHEBI:43474"/>
        <dbReference type="ChEBI" id="CHEBI:456216"/>
    </reaction>
    <physiologicalReaction direction="left-to-right" evidence="9">
        <dbReference type="Rhea" id="RHEA:13066"/>
    </physiologicalReaction>
</comment>
<dbReference type="GeneTree" id="ENSGT00940000157608"/>
<name>A0A9L0J9T0_EQUAS</name>
<dbReference type="InterPro" id="IPR038718">
    <property type="entry name" value="SNF2-like_sf"/>
</dbReference>
<dbReference type="GO" id="GO:0005524">
    <property type="term" value="F:ATP binding"/>
    <property type="evidence" value="ECO:0007669"/>
    <property type="project" value="InterPro"/>
</dbReference>
<dbReference type="InterPro" id="IPR014001">
    <property type="entry name" value="Helicase_ATP-bd"/>
</dbReference>
<organism evidence="17 18">
    <name type="scientific">Equus asinus</name>
    <name type="common">Donkey</name>
    <name type="synonym">Equus africanus asinus</name>
    <dbReference type="NCBI Taxonomy" id="9793"/>
    <lineage>
        <taxon>Eukaryota</taxon>
        <taxon>Metazoa</taxon>
        <taxon>Chordata</taxon>
        <taxon>Craniata</taxon>
        <taxon>Vertebrata</taxon>
        <taxon>Euteleostomi</taxon>
        <taxon>Mammalia</taxon>
        <taxon>Eutheria</taxon>
        <taxon>Laurasiatheria</taxon>
        <taxon>Perissodactyla</taxon>
        <taxon>Equidae</taxon>
        <taxon>Equus</taxon>
    </lineage>
</organism>
<dbReference type="InterPro" id="IPR000330">
    <property type="entry name" value="SNF2_N"/>
</dbReference>
<keyword evidence="4" id="KW-0378">Hydrolase</keyword>
<dbReference type="Gene3D" id="3.40.50.300">
    <property type="entry name" value="P-loop containing nucleotide triphosphate hydrolases"/>
    <property type="match status" value="1"/>
</dbReference>
<feature type="compositionally biased region" description="Basic and acidic residues" evidence="13">
    <location>
        <begin position="7"/>
        <end position="34"/>
    </location>
</feature>
<dbReference type="SMART" id="SM00490">
    <property type="entry name" value="HELICc"/>
    <property type="match status" value="1"/>
</dbReference>
<dbReference type="Pfam" id="PF00176">
    <property type="entry name" value="SNF2-rel_dom"/>
    <property type="match status" value="1"/>
</dbReference>
<evidence type="ECO:0000256" key="8">
    <source>
        <dbReference type="ARBA" id="ARBA00031896"/>
    </source>
</evidence>
<gene>
    <name evidence="17" type="primary">SMARCAL1</name>
</gene>
<evidence type="ECO:0000256" key="1">
    <source>
        <dbReference type="ARBA" id="ARBA00004123"/>
    </source>
</evidence>
<comment type="function">
    <text evidence="10">ATP-dependent annealing helicase that binds selectively to fork DNA relative to ssDNA or dsDNA and catalyzes the rewinding of the stably unwound DNA. Rewinds single-stranded DNA bubbles that are stably bound by replication protein A (RPA). Acts throughout the genome to reanneal stably unwound DNA, performing the opposite reaction of many enzymes, such as helicases and polymerases, that unwind DNA. May play an important role in DNA damage response by acting at stalled replication forks.</text>
</comment>
<reference evidence="17 18" key="1">
    <citation type="journal article" date="2020" name="Nat. Commun.">
        <title>Donkey genomes provide new insights into domestication and selection for coat color.</title>
        <authorList>
            <person name="Wang"/>
            <person name="C."/>
            <person name="Li"/>
            <person name="H."/>
            <person name="Guo"/>
            <person name="Y."/>
            <person name="Huang"/>
            <person name="J."/>
            <person name="Sun"/>
            <person name="Y."/>
            <person name="Min"/>
            <person name="J."/>
            <person name="Wang"/>
            <person name="J."/>
            <person name="Fang"/>
            <person name="X."/>
            <person name="Zhao"/>
            <person name="Z."/>
            <person name="Wang"/>
            <person name="S."/>
            <person name="Zhang"/>
            <person name="Y."/>
            <person name="Liu"/>
            <person name="Q."/>
            <person name="Jiang"/>
            <person name="Q."/>
            <person name="Wang"/>
            <person name="X."/>
            <person name="Guo"/>
            <person name="Y."/>
            <person name="Yang"/>
            <person name="C."/>
            <person name="Wang"/>
            <person name="Y."/>
            <person name="Tian"/>
            <person name="F."/>
            <person name="Zhuang"/>
            <person name="G."/>
            <person name="Fan"/>
            <person name="Y."/>
            <person name="Gao"/>
            <person name="Q."/>
            <person name="Li"/>
            <person name="Y."/>
            <person name="Ju"/>
            <person name="Z."/>
            <person name="Li"/>
            <person name="J."/>
            <person name="Li"/>
            <person name="R."/>
            <person name="Hou"/>
            <person name="M."/>
            <person name="Yang"/>
            <person name="G."/>
            <person name="Liu"/>
            <person name="G."/>
            <person name="Liu"/>
            <person name="W."/>
            <person name="Guo"/>
            <person name="J."/>
            <person name="Pan"/>
            <person name="S."/>
            <person name="Fan"/>
            <person name="G."/>
            <person name="Zhang"/>
            <person name="W."/>
            <person name="Zhang"/>
            <person name="R."/>
            <person name="Yu"/>
            <person name="J."/>
            <person name="Zhang"/>
            <person name="X."/>
            <person name="Yin"/>
            <person name="Q."/>
            <person name="Ji"/>
            <person name="C."/>
            <person name="Jin"/>
            <person name="Y."/>
            <person name="Yue"/>
            <person name="G."/>
            <person name="Liu"/>
            <person name="M."/>
            <person name="Xu"/>
            <person name="J."/>
            <person name="Liu"/>
            <person name="S."/>
            <person name="Jordana"/>
            <person name="J."/>
            <person name="Noce"/>
            <person name="A."/>
            <person name="Amills"/>
            <person name="M."/>
            <person name="Wu"/>
            <person name="D.D."/>
            <person name="Li"/>
            <person name="S."/>
            <person name="Zhou"/>
            <person name="X. and Zhong"/>
            <person name="J."/>
        </authorList>
    </citation>
    <scope>NUCLEOTIDE SEQUENCE [LARGE SCALE GENOMIC DNA]</scope>
</reference>
<keyword evidence="5" id="KW-0175">Coiled coil</keyword>
<evidence type="ECO:0000256" key="13">
    <source>
        <dbReference type="SAM" id="MobiDB-lite"/>
    </source>
</evidence>
<feature type="region of interest" description="Disordered" evidence="13">
    <location>
        <begin position="837"/>
        <end position="857"/>
    </location>
</feature>
<evidence type="ECO:0000256" key="3">
    <source>
        <dbReference type="ARBA" id="ARBA00022737"/>
    </source>
</evidence>
<dbReference type="PROSITE" id="PS51192">
    <property type="entry name" value="HELICASE_ATP_BIND_1"/>
    <property type="match status" value="1"/>
</dbReference>
<feature type="domain" description="HARP" evidence="16">
    <location>
        <begin position="236"/>
        <end position="326"/>
    </location>
</feature>
<protein>
    <recommendedName>
        <fullName evidence="2">SWI/SNF-related matrix-associated actin-dependent regulator of chromatin subfamily A-like protein 1</fullName>
    </recommendedName>
    <alternativeName>
        <fullName evidence="8">HepA-related protein</fullName>
    </alternativeName>
    <alternativeName>
        <fullName evidence="7">Sucrose nonfermenting protein 2-like 1</fullName>
    </alternativeName>
</protein>
<keyword evidence="6" id="KW-0539">Nucleus</keyword>
<dbReference type="SUPFAM" id="SSF52540">
    <property type="entry name" value="P-loop containing nucleoside triphosphate hydrolases"/>
    <property type="match status" value="2"/>
</dbReference>
<evidence type="ECO:0000256" key="2">
    <source>
        <dbReference type="ARBA" id="ARBA00020162"/>
    </source>
</evidence>
<dbReference type="InterPro" id="IPR010003">
    <property type="entry name" value="HARP_dom"/>
</dbReference>
<dbReference type="PANTHER" id="PTHR45766:SF6">
    <property type="entry name" value="SWI_SNF-RELATED MATRIX-ASSOCIATED ACTIN-DEPENDENT REGULATOR OF CHROMATIN SUBFAMILY A-LIKE PROTEIN 1"/>
    <property type="match status" value="1"/>
</dbReference>
<dbReference type="GO" id="GO:0006281">
    <property type="term" value="P:DNA repair"/>
    <property type="evidence" value="ECO:0007669"/>
    <property type="project" value="TreeGrafter"/>
</dbReference>
<feature type="domain" description="Helicase ATP-binding" evidence="14">
    <location>
        <begin position="373"/>
        <end position="531"/>
    </location>
</feature>
<dbReference type="PANTHER" id="PTHR45766">
    <property type="entry name" value="DNA ANNEALING HELICASE AND ENDONUCLEASE ZRANB3 FAMILY MEMBER"/>
    <property type="match status" value="1"/>
</dbReference>
<evidence type="ECO:0000256" key="4">
    <source>
        <dbReference type="ARBA" id="ARBA00022801"/>
    </source>
</evidence>
<dbReference type="PROSITE" id="PS51194">
    <property type="entry name" value="HELICASE_CTER"/>
    <property type="match status" value="1"/>
</dbReference>
<comment type="similarity">
    <text evidence="12">Belongs to the SNF2/RAD54 helicase family. SMARCAL1 subfamily.</text>
</comment>
<dbReference type="CDD" id="cd18793">
    <property type="entry name" value="SF2_C_SNF"/>
    <property type="match status" value="1"/>
</dbReference>
<evidence type="ECO:0000256" key="11">
    <source>
        <dbReference type="ARBA" id="ARBA00062185"/>
    </source>
</evidence>